<accession>A0ABR3MY67</accession>
<organism evidence="3 4">
    <name type="scientific">Cirrhinus molitorella</name>
    <name type="common">mud carp</name>
    <dbReference type="NCBI Taxonomy" id="172907"/>
    <lineage>
        <taxon>Eukaryota</taxon>
        <taxon>Metazoa</taxon>
        <taxon>Chordata</taxon>
        <taxon>Craniata</taxon>
        <taxon>Vertebrata</taxon>
        <taxon>Euteleostomi</taxon>
        <taxon>Actinopterygii</taxon>
        <taxon>Neopterygii</taxon>
        <taxon>Teleostei</taxon>
        <taxon>Ostariophysi</taxon>
        <taxon>Cypriniformes</taxon>
        <taxon>Cyprinidae</taxon>
        <taxon>Labeoninae</taxon>
        <taxon>Labeonini</taxon>
        <taxon>Cirrhinus</taxon>
    </lineage>
</organism>
<evidence type="ECO:0000259" key="2">
    <source>
        <dbReference type="PROSITE" id="PS50158"/>
    </source>
</evidence>
<dbReference type="Proteomes" id="UP001558613">
    <property type="component" value="Unassembled WGS sequence"/>
</dbReference>
<dbReference type="EMBL" id="JAYMGO010000008">
    <property type="protein sequence ID" value="KAL1269565.1"/>
    <property type="molecule type" value="Genomic_DNA"/>
</dbReference>
<proteinExistence type="predicted"/>
<keyword evidence="1" id="KW-0862">Zinc</keyword>
<name>A0ABR3MY67_9TELE</name>
<evidence type="ECO:0000313" key="3">
    <source>
        <dbReference type="EMBL" id="KAL1269565.1"/>
    </source>
</evidence>
<keyword evidence="1" id="KW-0479">Metal-binding</keyword>
<gene>
    <name evidence="3" type="ORF">QQF64_031854</name>
</gene>
<dbReference type="InterPro" id="IPR036875">
    <property type="entry name" value="Znf_CCHC_sf"/>
</dbReference>
<protein>
    <recommendedName>
        <fullName evidence="2">CCHC-type domain-containing protein</fullName>
    </recommendedName>
</protein>
<keyword evidence="1" id="KW-0863">Zinc-finger</keyword>
<reference evidence="3 4" key="1">
    <citation type="submission" date="2023-09" db="EMBL/GenBank/DDBJ databases">
        <authorList>
            <person name="Wang M."/>
        </authorList>
    </citation>
    <scope>NUCLEOTIDE SEQUENCE [LARGE SCALE GENOMIC DNA]</scope>
    <source>
        <strain evidence="3">GT-2023</strain>
        <tissue evidence="3">Liver</tissue>
    </source>
</reference>
<evidence type="ECO:0000256" key="1">
    <source>
        <dbReference type="PROSITE-ProRule" id="PRU00047"/>
    </source>
</evidence>
<comment type="caution">
    <text evidence="3">The sequence shown here is derived from an EMBL/GenBank/DDBJ whole genome shotgun (WGS) entry which is preliminary data.</text>
</comment>
<sequence>MVEDVLVAEGEKHEGGSYMIYATTGNLRCFECGDVGHKRQVCPHKERGEENIGQGIEADVQATSVNIGKEETSGLTEVRHSEVNMDLNVAVNTIEIPVVAATSLNIDVEDNAVTDKEQLVVEQDNECEVNVLPSTSADQYGCDAEKWSNRITDCSRGCFVR</sequence>
<feature type="domain" description="CCHC-type" evidence="2">
    <location>
        <begin position="28"/>
        <end position="43"/>
    </location>
</feature>
<dbReference type="SUPFAM" id="SSF57756">
    <property type="entry name" value="Retrovirus zinc finger-like domains"/>
    <property type="match status" value="1"/>
</dbReference>
<dbReference type="PROSITE" id="PS50158">
    <property type="entry name" value="ZF_CCHC"/>
    <property type="match status" value="1"/>
</dbReference>
<keyword evidence="4" id="KW-1185">Reference proteome</keyword>
<dbReference type="InterPro" id="IPR001878">
    <property type="entry name" value="Znf_CCHC"/>
</dbReference>
<evidence type="ECO:0000313" key="4">
    <source>
        <dbReference type="Proteomes" id="UP001558613"/>
    </source>
</evidence>